<keyword evidence="2" id="KW-1185">Reference proteome</keyword>
<gene>
    <name evidence="1" type="ORF">A0J61_11484</name>
</gene>
<dbReference type="EMBL" id="LUGH01002095">
    <property type="protein sequence ID" value="OBZ80467.1"/>
    <property type="molecule type" value="Genomic_DNA"/>
</dbReference>
<sequence>MSRLNLETRIKIVERRILGHSYAQIARDLKLSPETVRRTCNNFESRGTVESLRASERPEAISDRTKVILKRAVKQDRTKTLIQLHQELPVKHKDWTIDQWKQVIFLDESSFEVGKNPKKVKVWREPGERYKPECIRPSFSGGRTIHMVWGAICGGRKSPLVIFPTRKIFIEAFSAPFSWKTMRDPILQKSPAIGKYPM</sequence>
<accession>A0A1C7MUN6</accession>
<proteinExistence type="predicted"/>
<dbReference type="Gene3D" id="1.10.10.10">
    <property type="entry name" value="Winged helix-like DNA-binding domain superfamily/Winged helix DNA-binding domain"/>
    <property type="match status" value="1"/>
</dbReference>
<comment type="caution">
    <text evidence="1">The sequence shown here is derived from an EMBL/GenBank/DDBJ whole genome shotgun (WGS) entry which is preliminary data.</text>
</comment>
<protein>
    <recommendedName>
        <fullName evidence="3">Transposable element Tc1 transposase</fullName>
    </recommendedName>
</protein>
<dbReference type="Proteomes" id="UP000093000">
    <property type="component" value="Unassembled WGS sequence"/>
</dbReference>
<organism evidence="1 2">
    <name type="scientific">Choanephora cucurbitarum</name>
    <dbReference type="NCBI Taxonomy" id="101091"/>
    <lineage>
        <taxon>Eukaryota</taxon>
        <taxon>Fungi</taxon>
        <taxon>Fungi incertae sedis</taxon>
        <taxon>Mucoromycota</taxon>
        <taxon>Mucoromycotina</taxon>
        <taxon>Mucoromycetes</taxon>
        <taxon>Mucorales</taxon>
        <taxon>Mucorineae</taxon>
        <taxon>Choanephoraceae</taxon>
        <taxon>Choanephoroideae</taxon>
        <taxon>Choanephora</taxon>
    </lineage>
</organism>
<dbReference type="STRING" id="101091.A0A1C7MUN6"/>
<dbReference type="SUPFAM" id="SSF46689">
    <property type="entry name" value="Homeodomain-like"/>
    <property type="match status" value="1"/>
</dbReference>
<dbReference type="InParanoid" id="A0A1C7MUN6"/>
<dbReference type="AlphaFoldDB" id="A0A1C7MUN6"/>
<reference evidence="1 2" key="1">
    <citation type="submission" date="2016-03" db="EMBL/GenBank/DDBJ databases">
        <title>Choanephora cucurbitarum.</title>
        <authorList>
            <person name="Min B."/>
            <person name="Park H."/>
            <person name="Park J.-H."/>
            <person name="Shin H.-D."/>
            <person name="Choi I.-G."/>
        </authorList>
    </citation>
    <scope>NUCLEOTIDE SEQUENCE [LARGE SCALE GENOMIC DNA]</scope>
    <source>
        <strain evidence="1 2">KUS-F28377</strain>
    </source>
</reference>
<dbReference type="OrthoDB" id="2446457at2759"/>
<name>A0A1C7MUN6_9FUNG</name>
<evidence type="ECO:0000313" key="2">
    <source>
        <dbReference type="Proteomes" id="UP000093000"/>
    </source>
</evidence>
<dbReference type="InterPro" id="IPR036388">
    <property type="entry name" value="WH-like_DNA-bd_sf"/>
</dbReference>
<dbReference type="GO" id="GO:0003676">
    <property type="term" value="F:nucleic acid binding"/>
    <property type="evidence" value="ECO:0007669"/>
    <property type="project" value="InterPro"/>
</dbReference>
<evidence type="ECO:0000313" key="1">
    <source>
        <dbReference type="EMBL" id="OBZ80467.1"/>
    </source>
</evidence>
<feature type="non-terminal residue" evidence="1">
    <location>
        <position position="198"/>
    </location>
</feature>
<evidence type="ECO:0008006" key="3">
    <source>
        <dbReference type="Google" id="ProtNLM"/>
    </source>
</evidence>
<dbReference type="Gene3D" id="3.30.420.10">
    <property type="entry name" value="Ribonuclease H-like superfamily/Ribonuclease H"/>
    <property type="match status" value="1"/>
</dbReference>
<dbReference type="InterPro" id="IPR009057">
    <property type="entry name" value="Homeodomain-like_sf"/>
</dbReference>
<dbReference type="InterPro" id="IPR036397">
    <property type="entry name" value="RNaseH_sf"/>
</dbReference>